<gene>
    <name evidence="1" type="ORF">GBB84_11875</name>
</gene>
<organism evidence="1 2">
    <name type="scientific">Citrobacter telavivensis</name>
    <dbReference type="NCBI Taxonomy" id="2653932"/>
    <lineage>
        <taxon>Bacteria</taxon>
        <taxon>Pseudomonadati</taxon>
        <taxon>Pseudomonadota</taxon>
        <taxon>Gammaproteobacteria</taxon>
        <taxon>Enterobacterales</taxon>
        <taxon>Enterobacteriaceae</taxon>
        <taxon>Citrobacter</taxon>
    </lineage>
</organism>
<dbReference type="Proteomes" id="UP000475079">
    <property type="component" value="Unassembled WGS sequence"/>
</dbReference>
<proteinExistence type="predicted"/>
<accession>A0A6L5E7Y2</accession>
<evidence type="ECO:0000313" key="1">
    <source>
        <dbReference type="EMBL" id="MPQ51602.1"/>
    </source>
</evidence>
<comment type="caution">
    <text evidence="1">The sequence shown here is derived from an EMBL/GenBank/DDBJ whole genome shotgun (WGS) entry which is preliminary data.</text>
</comment>
<reference evidence="1 2" key="1">
    <citation type="submission" date="2019-10" db="EMBL/GenBank/DDBJ databases">
        <title>Characterization of a new Citrobacter species.</title>
        <authorList>
            <person name="Goncalves Ribeiro T."/>
            <person name="Izdebski R."/>
            <person name="Urbanowicz P."/>
            <person name="Carmeli Y."/>
            <person name="Gniadkowski M."/>
            <person name="Peixe L."/>
        </authorList>
    </citation>
    <scope>NUCLEOTIDE SEQUENCE [LARGE SCALE GENOMIC DNA]</scope>
    <source>
        <strain evidence="1 2">NMI7905_11</strain>
    </source>
</reference>
<name>A0A6L5E7Y2_9ENTR</name>
<keyword evidence="2" id="KW-1185">Reference proteome</keyword>
<dbReference type="AlphaFoldDB" id="A0A6L5E7Y2"/>
<dbReference type="RefSeq" id="WP_152403991.1">
    <property type="nucleotide sequence ID" value="NZ_JBGUBF010000001.1"/>
</dbReference>
<sequence length="38" mass="4489">MISDQKTTTAIFSSAYGILRGLNIYHRTFLLRHYEENK</sequence>
<protein>
    <submittedName>
        <fullName evidence="1">Uncharacterized protein</fullName>
    </submittedName>
</protein>
<evidence type="ECO:0000313" key="2">
    <source>
        <dbReference type="Proteomes" id="UP000475079"/>
    </source>
</evidence>
<dbReference type="EMBL" id="WHIY01000007">
    <property type="protein sequence ID" value="MPQ51602.1"/>
    <property type="molecule type" value="Genomic_DNA"/>
</dbReference>